<dbReference type="OrthoDB" id="10567777at2759"/>
<evidence type="ECO:0000313" key="3">
    <source>
        <dbReference type="Proteomes" id="UP000192758"/>
    </source>
</evidence>
<dbReference type="Proteomes" id="UP000192758">
    <property type="component" value="Unassembled WGS sequence"/>
</dbReference>
<gene>
    <name evidence="2" type="ORF">EHP00_1872</name>
</gene>
<keyword evidence="3" id="KW-1185">Reference proteome</keyword>
<sequence length="337" mass="39418">MLFSLTFIKFINSASNHGSSFSSKVKQNPDLSSDPDIKQENENIFIEIEKSKIGDNLPSGGTKEVFKYGEDKVLSFLSLPLIKNELEIIEDLKKLKLETQNAQLGRLVENGIEKWAIVMESWDAMQKRGLQVRDCNNPSSRYGTSMLFKKLENFTVDNLLTILRPIMEECFTLITNGICLNCDSYNIVIKDTKDTDTSDRKEYKIYTERNQEVKLFFNDFTGIKFYEFWKKENLKDMIKVDKNTNGETTFQIDDDRINHNLLYFFNLNCESAILNALLPEESNLFKNKGVNFFGFKERKILEQAFEILNPELFKKIKEHFEKQLRENEEFKKFLLSE</sequence>
<dbReference type="EMBL" id="MNPJ01000008">
    <property type="protein sequence ID" value="OQS55490.1"/>
    <property type="molecule type" value="Genomic_DNA"/>
</dbReference>
<accession>A0A1W0E8B9</accession>
<comment type="caution">
    <text evidence="2">The sequence shown here is derived from an EMBL/GenBank/DDBJ whole genome shotgun (WGS) entry which is preliminary data.</text>
</comment>
<dbReference type="AlphaFoldDB" id="A0A1W0E8B9"/>
<name>A0A1W0E8B9_9MICR</name>
<dbReference type="VEuPathDB" id="MicrosporidiaDB:EHP00_1872"/>
<reference evidence="2 3" key="1">
    <citation type="journal article" date="2017" name="Environ. Microbiol.">
        <title>Decay of the glycolytic pathway and adaptation to intranuclear parasitism within Enterocytozoonidae microsporidia.</title>
        <authorList>
            <person name="Wiredu Boakye D."/>
            <person name="Jaroenlak P."/>
            <person name="Prachumwat A."/>
            <person name="Williams T.A."/>
            <person name="Bateman K.S."/>
            <person name="Itsathitphaisarn O."/>
            <person name="Sritunyalucksana K."/>
            <person name="Paszkiewicz K.H."/>
            <person name="Moore K.A."/>
            <person name="Stentiford G.D."/>
            <person name="Williams B.A."/>
        </authorList>
    </citation>
    <scope>NUCLEOTIDE SEQUENCE [LARGE SCALE GENOMIC DNA]</scope>
    <source>
        <strain evidence="2 3">TH1</strain>
    </source>
</reference>
<organism evidence="2 3">
    <name type="scientific">Ecytonucleospora hepatopenaei</name>
    <dbReference type="NCBI Taxonomy" id="646526"/>
    <lineage>
        <taxon>Eukaryota</taxon>
        <taxon>Fungi</taxon>
        <taxon>Fungi incertae sedis</taxon>
        <taxon>Microsporidia</taxon>
        <taxon>Enterocytozoonidae</taxon>
        <taxon>Ecytonucleospora</taxon>
    </lineage>
</organism>
<feature type="region of interest" description="Disordered" evidence="1">
    <location>
        <begin position="16"/>
        <end position="36"/>
    </location>
</feature>
<protein>
    <submittedName>
        <fullName evidence="2">Uncharacterized protein</fullName>
    </submittedName>
</protein>
<evidence type="ECO:0000313" key="2">
    <source>
        <dbReference type="EMBL" id="OQS55490.1"/>
    </source>
</evidence>
<proteinExistence type="predicted"/>
<evidence type="ECO:0000256" key="1">
    <source>
        <dbReference type="SAM" id="MobiDB-lite"/>
    </source>
</evidence>